<name>A0A7W9LVA4_9ACTN</name>
<protein>
    <submittedName>
        <fullName evidence="1">Uncharacterized protein</fullName>
    </submittedName>
</protein>
<comment type="caution">
    <text evidence="1">The sequence shown here is derived from an EMBL/GenBank/DDBJ whole genome shotgun (WGS) entry which is preliminary data.</text>
</comment>
<reference evidence="1 2" key="1">
    <citation type="submission" date="2020-08" db="EMBL/GenBank/DDBJ databases">
        <title>Sequencing the genomes of 1000 actinobacteria strains.</title>
        <authorList>
            <person name="Klenk H.-P."/>
        </authorList>
    </citation>
    <scope>NUCLEOTIDE SEQUENCE [LARGE SCALE GENOMIC DNA]</scope>
    <source>
        <strain evidence="1 2">DSM 40084</strain>
    </source>
</reference>
<keyword evidence="2" id="KW-1185">Reference proteome</keyword>
<sequence length="113" mass="12239">MDLPHEDRLRDDPSLSLDIYVEDALVDEAPTEPELARRLATALGVPVLCPAEEDLPSAYWPATSSGESVRARLYASDDEPPVHTIDAVGSAVGQLPHIRVSDLPEIAREKGGR</sequence>
<dbReference type="EMBL" id="JACHNE010000001">
    <property type="protein sequence ID" value="MBB5797247.1"/>
    <property type="molecule type" value="Genomic_DNA"/>
</dbReference>
<organism evidence="1 2">
    <name type="scientific">Streptomyces caelestis</name>
    <dbReference type="NCBI Taxonomy" id="36816"/>
    <lineage>
        <taxon>Bacteria</taxon>
        <taxon>Bacillati</taxon>
        <taxon>Actinomycetota</taxon>
        <taxon>Actinomycetes</taxon>
        <taxon>Kitasatosporales</taxon>
        <taxon>Streptomycetaceae</taxon>
        <taxon>Streptomyces</taxon>
    </lineage>
</organism>
<accession>A0A7W9LVA4</accession>
<dbReference type="RefSeq" id="WP_184987646.1">
    <property type="nucleotide sequence ID" value="NZ_JACHNE010000001.1"/>
</dbReference>
<evidence type="ECO:0000313" key="1">
    <source>
        <dbReference type="EMBL" id="MBB5797247.1"/>
    </source>
</evidence>
<evidence type="ECO:0000313" key="2">
    <source>
        <dbReference type="Proteomes" id="UP000590647"/>
    </source>
</evidence>
<proteinExistence type="predicted"/>
<dbReference type="AlphaFoldDB" id="A0A7W9LVA4"/>
<dbReference type="Proteomes" id="UP000590647">
    <property type="component" value="Unassembled WGS sequence"/>
</dbReference>
<gene>
    <name evidence="1" type="ORF">HDA41_005211</name>
</gene>